<dbReference type="Gene3D" id="1.20.1280.290">
    <property type="match status" value="1"/>
</dbReference>
<sequence length="82" mass="8929">MALWVGYMAAILGTICWIPQAVQVWRARETKALSLPAQALFLATVTLWLIYGVMIGDWPLILANVVAVTMVGAIVLAKLKFG</sequence>
<feature type="transmembrane region" description="Helical" evidence="5">
    <location>
        <begin position="6"/>
        <end position="25"/>
    </location>
</feature>
<feature type="transmembrane region" description="Helical" evidence="5">
    <location>
        <begin position="60"/>
        <end position="79"/>
    </location>
</feature>
<keyword evidence="3 5" id="KW-1133">Transmembrane helix</keyword>
<keyword evidence="2 5" id="KW-0812">Transmembrane</keyword>
<dbReference type="RefSeq" id="WP_379913202.1">
    <property type="nucleotide sequence ID" value="NZ_JBHUDD010000027.1"/>
</dbReference>
<evidence type="ECO:0000313" key="7">
    <source>
        <dbReference type="Proteomes" id="UP001597186"/>
    </source>
</evidence>
<dbReference type="InterPro" id="IPR006603">
    <property type="entry name" value="PQ-loop_rpt"/>
</dbReference>
<evidence type="ECO:0000256" key="3">
    <source>
        <dbReference type="ARBA" id="ARBA00022989"/>
    </source>
</evidence>
<organism evidence="6 7">
    <name type="scientific">Lacimonas salitolerans</name>
    <dbReference type="NCBI Taxonomy" id="1323750"/>
    <lineage>
        <taxon>Bacteria</taxon>
        <taxon>Pseudomonadati</taxon>
        <taxon>Pseudomonadota</taxon>
        <taxon>Alphaproteobacteria</taxon>
        <taxon>Rhodobacterales</taxon>
        <taxon>Paracoccaceae</taxon>
        <taxon>Lacimonas</taxon>
    </lineage>
</organism>
<keyword evidence="7" id="KW-1185">Reference proteome</keyword>
<dbReference type="EMBL" id="JBHUDD010000027">
    <property type="protein sequence ID" value="MFD1508519.1"/>
    <property type="molecule type" value="Genomic_DNA"/>
</dbReference>
<dbReference type="InterPro" id="IPR047662">
    <property type="entry name" value="SemiSWEET"/>
</dbReference>
<dbReference type="Proteomes" id="UP001597186">
    <property type="component" value="Unassembled WGS sequence"/>
</dbReference>
<proteinExistence type="predicted"/>
<feature type="transmembrane region" description="Helical" evidence="5">
    <location>
        <begin position="32"/>
        <end position="54"/>
    </location>
</feature>
<protein>
    <submittedName>
        <fullName evidence="6">SemiSWEET family sugar transporter</fullName>
    </submittedName>
</protein>
<accession>A0ABW4EF57</accession>
<comment type="subcellular location">
    <subcellularLocation>
        <location evidence="1">Membrane</location>
        <topology evidence="1">Multi-pass membrane protein</topology>
    </subcellularLocation>
</comment>
<keyword evidence="4 5" id="KW-0472">Membrane</keyword>
<keyword evidence="6" id="KW-0762">Sugar transport</keyword>
<name>A0ABW4EF57_9RHOB</name>
<dbReference type="NCBIfam" id="NF037968">
    <property type="entry name" value="SemiSWEET_2"/>
    <property type="match status" value="1"/>
</dbReference>
<evidence type="ECO:0000256" key="5">
    <source>
        <dbReference type="SAM" id="Phobius"/>
    </source>
</evidence>
<evidence type="ECO:0000256" key="4">
    <source>
        <dbReference type="ARBA" id="ARBA00023136"/>
    </source>
</evidence>
<keyword evidence="6" id="KW-0813">Transport</keyword>
<comment type="caution">
    <text evidence="6">The sequence shown here is derived from an EMBL/GenBank/DDBJ whole genome shotgun (WGS) entry which is preliminary data.</text>
</comment>
<dbReference type="Pfam" id="PF04193">
    <property type="entry name" value="PQ-loop"/>
    <property type="match status" value="1"/>
</dbReference>
<gene>
    <name evidence="6" type="ORF">ACFTOW_03760</name>
</gene>
<reference evidence="7" key="1">
    <citation type="journal article" date="2019" name="Int. J. Syst. Evol. Microbiol.">
        <title>The Global Catalogue of Microorganisms (GCM) 10K type strain sequencing project: providing services to taxonomists for standard genome sequencing and annotation.</title>
        <authorList>
            <consortium name="The Broad Institute Genomics Platform"/>
            <consortium name="The Broad Institute Genome Sequencing Center for Infectious Disease"/>
            <person name="Wu L."/>
            <person name="Ma J."/>
        </authorList>
    </citation>
    <scope>NUCLEOTIDE SEQUENCE [LARGE SCALE GENOMIC DNA]</scope>
    <source>
        <strain evidence="7">CGMCC 1.12477</strain>
    </source>
</reference>
<evidence type="ECO:0000256" key="1">
    <source>
        <dbReference type="ARBA" id="ARBA00004141"/>
    </source>
</evidence>
<evidence type="ECO:0000313" key="6">
    <source>
        <dbReference type="EMBL" id="MFD1508519.1"/>
    </source>
</evidence>
<evidence type="ECO:0000256" key="2">
    <source>
        <dbReference type="ARBA" id="ARBA00022692"/>
    </source>
</evidence>